<evidence type="ECO:0000313" key="5">
    <source>
        <dbReference type="Proteomes" id="UP000552038"/>
    </source>
</evidence>
<dbReference type="Pfam" id="PF01386">
    <property type="entry name" value="Ribosomal_L25p"/>
    <property type="match status" value="1"/>
</dbReference>
<comment type="caution">
    <text evidence="4">The sequence shown here is derived from an EMBL/GenBank/DDBJ whole genome shotgun (WGS) entry which is preliminary data.</text>
</comment>
<feature type="domain" description="Large ribosomal subunit protein bL25 L25" evidence="3">
    <location>
        <begin position="6"/>
        <end position="90"/>
    </location>
</feature>
<dbReference type="Gene3D" id="2.40.240.10">
    <property type="entry name" value="Ribosomal Protein L25, Chain P"/>
    <property type="match status" value="1"/>
</dbReference>
<evidence type="ECO:0000256" key="1">
    <source>
        <dbReference type="ARBA" id="ARBA00022980"/>
    </source>
</evidence>
<evidence type="ECO:0000256" key="2">
    <source>
        <dbReference type="ARBA" id="ARBA00023274"/>
    </source>
</evidence>
<accession>A0AAP7A2L2</accession>
<reference evidence="4 5" key="1">
    <citation type="submission" date="2020-05" db="EMBL/GenBank/DDBJ databases">
        <title>Whole genome sequencing and identification of novel metabolites from Paenibacillus alvei strain JR949.</title>
        <authorList>
            <person name="Rajendhran J."/>
            <person name="Sree Pranav P."/>
            <person name="Mahalakshmi B."/>
            <person name="Karthikeyan R."/>
        </authorList>
    </citation>
    <scope>NUCLEOTIDE SEQUENCE [LARGE SCALE GENOMIC DNA]</scope>
    <source>
        <strain evidence="4 5">JR949</strain>
    </source>
</reference>
<dbReference type="GO" id="GO:0005840">
    <property type="term" value="C:ribosome"/>
    <property type="evidence" value="ECO:0007669"/>
    <property type="project" value="UniProtKB-KW"/>
</dbReference>
<dbReference type="InterPro" id="IPR020056">
    <property type="entry name" value="Rbsml_bL25/Gln-tRNA_synth_N"/>
</dbReference>
<organism evidence="4 5">
    <name type="scientific">Paenibacillus alvei</name>
    <name type="common">Bacillus alvei</name>
    <dbReference type="NCBI Taxonomy" id="44250"/>
    <lineage>
        <taxon>Bacteria</taxon>
        <taxon>Bacillati</taxon>
        <taxon>Bacillota</taxon>
        <taxon>Bacilli</taxon>
        <taxon>Bacillales</taxon>
        <taxon>Paenibacillaceae</taxon>
        <taxon>Paenibacillus</taxon>
    </lineage>
</organism>
<dbReference type="GO" id="GO:1990904">
    <property type="term" value="C:ribonucleoprotein complex"/>
    <property type="evidence" value="ECO:0007669"/>
    <property type="project" value="UniProtKB-KW"/>
</dbReference>
<dbReference type="RefSeq" id="WP_171418189.1">
    <property type="nucleotide sequence ID" value="NZ_JABFOR010000028.1"/>
</dbReference>
<dbReference type="InterPro" id="IPR029751">
    <property type="entry name" value="Ribosomal_L25_dom"/>
</dbReference>
<evidence type="ECO:0000313" key="4">
    <source>
        <dbReference type="EMBL" id="NOJ72657.1"/>
    </source>
</evidence>
<sequence length="99" mass="11141">MMQQFQAVTRNIEKRSEVRQLRSEGRIPCVLLQQQASVNLHMDAKAFALWVRDAAHNQLELSIDGANPITAQVQEIQRHPVTNDILHVDLLACQSTAIA</sequence>
<dbReference type="CDD" id="cd00495">
    <property type="entry name" value="Ribosomal_L25_TL5_CTC"/>
    <property type="match status" value="1"/>
</dbReference>
<dbReference type="InterPro" id="IPR011035">
    <property type="entry name" value="Ribosomal_bL25/Gln-tRNA_synth"/>
</dbReference>
<dbReference type="GO" id="GO:0003735">
    <property type="term" value="F:structural constituent of ribosome"/>
    <property type="evidence" value="ECO:0007669"/>
    <property type="project" value="InterPro"/>
</dbReference>
<gene>
    <name evidence="4" type="ORF">HMI46_19105</name>
</gene>
<proteinExistence type="predicted"/>
<dbReference type="EMBL" id="JABFOR010000028">
    <property type="protein sequence ID" value="NOJ72657.1"/>
    <property type="molecule type" value="Genomic_DNA"/>
</dbReference>
<dbReference type="Proteomes" id="UP000552038">
    <property type="component" value="Unassembled WGS sequence"/>
</dbReference>
<evidence type="ECO:0000259" key="3">
    <source>
        <dbReference type="Pfam" id="PF01386"/>
    </source>
</evidence>
<dbReference type="GO" id="GO:0006412">
    <property type="term" value="P:translation"/>
    <property type="evidence" value="ECO:0007669"/>
    <property type="project" value="InterPro"/>
</dbReference>
<dbReference type="SUPFAM" id="SSF50715">
    <property type="entry name" value="Ribosomal protein L25-like"/>
    <property type="match status" value="1"/>
</dbReference>
<protein>
    <submittedName>
        <fullName evidence="4">50S ribosomal protein L25</fullName>
    </submittedName>
</protein>
<keyword evidence="1 4" id="KW-0689">Ribosomal protein</keyword>
<name>A0AAP7A2L2_PAEAL</name>
<keyword evidence="2" id="KW-0687">Ribonucleoprotein</keyword>
<dbReference type="AlphaFoldDB" id="A0AAP7A2L2"/>